<dbReference type="Proteomes" id="UP000050515">
    <property type="component" value="Unassembled WGS sequence"/>
</dbReference>
<protein>
    <submittedName>
        <fullName evidence="4">Sugar transporter</fullName>
    </submittedName>
</protein>
<feature type="transmembrane region" description="Helical" evidence="1">
    <location>
        <begin position="209"/>
        <end position="233"/>
    </location>
</feature>
<dbReference type="PANTHER" id="PTHR23528">
    <property type="match status" value="1"/>
</dbReference>
<proteinExistence type="predicted"/>
<feature type="transmembrane region" description="Helical" evidence="1">
    <location>
        <begin position="89"/>
        <end position="112"/>
    </location>
</feature>
<feature type="transmembrane region" description="Helical" evidence="1">
    <location>
        <begin position="133"/>
        <end position="151"/>
    </location>
</feature>
<dbReference type="AlphaFoldDB" id="A0A0N8VKV7"/>
<dbReference type="Pfam" id="PF07690">
    <property type="entry name" value="MFS_1"/>
    <property type="match status" value="1"/>
</dbReference>
<keyword evidence="4" id="KW-0813">Transport</keyword>
<keyword evidence="1" id="KW-0812">Transmembrane</keyword>
<dbReference type="InterPro" id="IPR036259">
    <property type="entry name" value="MFS_trans_sf"/>
</dbReference>
<evidence type="ECO:0000259" key="2">
    <source>
        <dbReference type="PROSITE" id="PS50850"/>
    </source>
</evidence>
<feature type="domain" description="Major facilitator superfamily (MFS) profile" evidence="2">
    <location>
        <begin position="208"/>
        <end position="394"/>
    </location>
</feature>
<gene>
    <name evidence="4" type="ORF">AOG54_00760</name>
    <name evidence="3" type="ORF">SE19_03145</name>
</gene>
<accession>A0A0N8VKV7</accession>
<dbReference type="OrthoDB" id="117970at2157"/>
<comment type="caution">
    <text evidence="4">The sequence shown here is derived from an EMBL/GenBank/DDBJ whole genome shotgun (WGS) entry which is preliminary data.</text>
</comment>
<dbReference type="EMBL" id="LKBG01000220">
    <property type="protein sequence ID" value="KQB34796.1"/>
    <property type="molecule type" value="Genomic_DNA"/>
</dbReference>
<evidence type="ECO:0000256" key="1">
    <source>
        <dbReference type="SAM" id="Phobius"/>
    </source>
</evidence>
<dbReference type="PATRIC" id="fig|507754.4.peg.178"/>
<organism evidence="4 5">
    <name type="scientific">Acidiplasma aeolicum</name>
    <dbReference type="NCBI Taxonomy" id="507754"/>
    <lineage>
        <taxon>Archaea</taxon>
        <taxon>Methanobacteriati</taxon>
        <taxon>Thermoplasmatota</taxon>
        <taxon>Thermoplasmata</taxon>
        <taxon>Thermoplasmatales</taxon>
        <taxon>Ferroplasmaceae</taxon>
        <taxon>Acidiplasma</taxon>
    </lineage>
</organism>
<feature type="transmembrane region" description="Helical" evidence="1">
    <location>
        <begin position="275"/>
        <end position="292"/>
    </location>
</feature>
<keyword evidence="4" id="KW-0762">Sugar transport</keyword>
<feature type="transmembrane region" description="Helical" evidence="1">
    <location>
        <begin position="157"/>
        <end position="178"/>
    </location>
</feature>
<keyword evidence="5" id="KW-1185">Reference proteome</keyword>
<dbReference type="SUPFAM" id="SSF103473">
    <property type="entry name" value="MFS general substrate transporter"/>
    <property type="match status" value="1"/>
</dbReference>
<dbReference type="GO" id="GO:0022857">
    <property type="term" value="F:transmembrane transporter activity"/>
    <property type="evidence" value="ECO:0007669"/>
    <property type="project" value="InterPro"/>
</dbReference>
<dbReference type="Gene3D" id="1.20.1250.20">
    <property type="entry name" value="MFS general substrate transporter like domains"/>
    <property type="match status" value="2"/>
</dbReference>
<evidence type="ECO:0000313" key="6">
    <source>
        <dbReference type="Proteomes" id="UP000050515"/>
    </source>
</evidence>
<dbReference type="EMBL" id="LJCQ01000154">
    <property type="protein sequence ID" value="KPV46969.1"/>
    <property type="molecule type" value="Genomic_DNA"/>
</dbReference>
<sequence>MNSIHIGTNFLWISFESYILPIELINFVNNSLFLGFIAFIGTAAGVFIGLISGTASDKYTFLWGRRGPYIIIGVILTVFSIFLDEVMKINVFGILIGYIMIQISSNISVGAYQPLFVDFLHKDERGAAAGINGLFILIGSAMGYAVTGYFITVGKTIYGLIVISAVLIFTGILTTGTIKKDDSVIVHSRERLFKIFMDIFNLKKGIKSYIYVVLGSFMVFSGVVGLSFFELYFFKYILNYSNPAYYVSIAGIVVLVVSALASVVFGIFSDRVGRVKMLLFTTLIGSLAMFLIPEFEKFTYFLIFGSMIGISYGIFMSVSKALASDMSPREEAGKFMAYYNIATGGASSISPLIYGLILFFVKSYSLGFKLVFYTAGIFFIMGFLLFLYVKISDQ</sequence>
<keyword evidence="1" id="KW-1133">Transmembrane helix</keyword>
<dbReference type="PROSITE" id="PS50850">
    <property type="entry name" value="MFS"/>
    <property type="match status" value="1"/>
</dbReference>
<reference evidence="4 5" key="2">
    <citation type="submission" date="2015-09" db="EMBL/GenBank/DDBJ databases">
        <title>Heavy metals and arsenic resistance mechanisms in polyextremophilic archaea of the family Ferroplasmaceae.</title>
        <authorList>
            <person name="Bulaev A.G."/>
            <person name="Kanygina A.V."/>
        </authorList>
    </citation>
    <scope>NUCLEOTIDE SEQUENCE [LARGE SCALE GENOMIC DNA]</scope>
    <source>
        <strain evidence="4 5">VT</strain>
    </source>
</reference>
<reference evidence="3 6" key="1">
    <citation type="submission" date="2015-09" db="EMBL/GenBank/DDBJ databases">
        <title>Draft genome sequence of Acidiplasma aeolicum DSM 18409.</title>
        <authorList>
            <person name="Hemp J."/>
        </authorList>
    </citation>
    <scope>NUCLEOTIDE SEQUENCE [LARGE SCALE GENOMIC DNA]</scope>
    <source>
        <strain evidence="3 6">V</strain>
    </source>
</reference>
<dbReference type="Proteomes" id="UP000050320">
    <property type="component" value="Unassembled WGS sequence"/>
</dbReference>
<evidence type="ECO:0000313" key="4">
    <source>
        <dbReference type="EMBL" id="KQB34796.1"/>
    </source>
</evidence>
<feature type="transmembrane region" description="Helical" evidence="1">
    <location>
        <begin position="67"/>
        <end position="83"/>
    </location>
</feature>
<dbReference type="PANTHER" id="PTHR23528:SF1">
    <property type="entry name" value="MAJOR FACILITATOR SUPERFAMILY (MFS) PROFILE DOMAIN-CONTAINING PROTEIN"/>
    <property type="match status" value="1"/>
</dbReference>
<feature type="transmembrane region" description="Helical" evidence="1">
    <location>
        <begin position="245"/>
        <end position="268"/>
    </location>
</feature>
<feature type="transmembrane region" description="Helical" evidence="1">
    <location>
        <begin position="32"/>
        <end position="55"/>
    </location>
</feature>
<feature type="transmembrane region" description="Helical" evidence="1">
    <location>
        <begin position="338"/>
        <end position="361"/>
    </location>
</feature>
<dbReference type="InterPro" id="IPR020846">
    <property type="entry name" value="MFS_dom"/>
</dbReference>
<evidence type="ECO:0000313" key="5">
    <source>
        <dbReference type="Proteomes" id="UP000050320"/>
    </source>
</evidence>
<keyword evidence="1" id="KW-0472">Membrane</keyword>
<name>A0A0N8VKV7_9ARCH</name>
<evidence type="ECO:0000313" key="3">
    <source>
        <dbReference type="EMBL" id="KPV46969.1"/>
    </source>
</evidence>
<feature type="transmembrane region" description="Helical" evidence="1">
    <location>
        <begin position="367"/>
        <end position="389"/>
    </location>
</feature>
<dbReference type="InterPro" id="IPR011701">
    <property type="entry name" value="MFS"/>
</dbReference>
<feature type="transmembrane region" description="Helical" evidence="1">
    <location>
        <begin position="298"/>
        <end position="318"/>
    </location>
</feature>